<evidence type="ECO:0000313" key="10">
    <source>
        <dbReference type="Proteomes" id="UP001157418"/>
    </source>
</evidence>
<evidence type="ECO:0000256" key="6">
    <source>
        <dbReference type="SAM" id="Phobius"/>
    </source>
</evidence>
<dbReference type="InterPro" id="IPR010658">
    <property type="entry name" value="Nodulin-like"/>
</dbReference>
<comment type="similarity">
    <text evidence="5">Belongs to the major facilitator superfamily. Phosphate:H(+) symporter (TC 2.A.1.9) family.</text>
</comment>
<name>A0AAU9MY06_9ASTR</name>
<dbReference type="FunFam" id="1.20.1250.20:FF:000446">
    <property type="entry name" value="Nodulin family protein"/>
    <property type="match status" value="1"/>
</dbReference>
<evidence type="ECO:0000256" key="5">
    <source>
        <dbReference type="ARBA" id="ARBA00044504"/>
    </source>
</evidence>
<feature type="domain" description="Nodulin-like" evidence="7">
    <location>
        <begin position="23"/>
        <end position="268"/>
    </location>
</feature>
<feature type="domain" description="NFD4 C-terminal" evidence="8">
    <location>
        <begin position="339"/>
        <end position="555"/>
    </location>
</feature>
<reference evidence="9 10" key="1">
    <citation type="submission" date="2022-01" db="EMBL/GenBank/DDBJ databases">
        <authorList>
            <person name="Xiong W."/>
            <person name="Schranz E."/>
        </authorList>
    </citation>
    <scope>NUCLEOTIDE SEQUENCE [LARGE SCALE GENOMIC DNA]</scope>
</reference>
<feature type="transmembrane region" description="Helical" evidence="6">
    <location>
        <begin position="527"/>
        <end position="548"/>
    </location>
</feature>
<evidence type="ECO:0000256" key="4">
    <source>
        <dbReference type="ARBA" id="ARBA00023136"/>
    </source>
</evidence>
<protein>
    <recommendedName>
        <fullName evidence="11">Nodulin-like domain-containing protein</fullName>
    </recommendedName>
</protein>
<comment type="subcellular location">
    <subcellularLocation>
        <location evidence="1">Membrane</location>
        <topology evidence="1">Multi-pass membrane protein</topology>
    </subcellularLocation>
</comment>
<feature type="transmembrane region" description="Helical" evidence="6">
    <location>
        <begin position="335"/>
        <end position="362"/>
    </location>
</feature>
<feature type="transmembrane region" description="Helical" evidence="6">
    <location>
        <begin position="438"/>
        <end position="460"/>
    </location>
</feature>
<dbReference type="GO" id="GO:0016020">
    <property type="term" value="C:membrane"/>
    <property type="evidence" value="ECO:0007669"/>
    <property type="project" value="UniProtKB-SubCell"/>
</dbReference>
<evidence type="ECO:0000256" key="3">
    <source>
        <dbReference type="ARBA" id="ARBA00022989"/>
    </source>
</evidence>
<keyword evidence="10" id="KW-1185">Reference proteome</keyword>
<feature type="transmembrane region" description="Helical" evidence="6">
    <location>
        <begin position="249"/>
        <end position="268"/>
    </location>
</feature>
<dbReference type="PANTHER" id="PTHR21576">
    <property type="entry name" value="UNCHARACTERIZED NODULIN-LIKE PROTEIN"/>
    <property type="match status" value="1"/>
</dbReference>
<comment type="caution">
    <text evidence="9">The sequence shown here is derived from an EMBL/GenBank/DDBJ whole genome shotgun (WGS) entry which is preliminary data.</text>
</comment>
<feature type="transmembrane region" description="Helical" evidence="6">
    <location>
        <begin position="63"/>
        <end position="82"/>
    </location>
</feature>
<dbReference type="EMBL" id="CAKMRJ010003334">
    <property type="protein sequence ID" value="CAH1430426.1"/>
    <property type="molecule type" value="Genomic_DNA"/>
</dbReference>
<feature type="transmembrane region" description="Helical" evidence="6">
    <location>
        <begin position="185"/>
        <end position="205"/>
    </location>
</feature>
<evidence type="ECO:0000259" key="8">
    <source>
        <dbReference type="Pfam" id="PF23262"/>
    </source>
</evidence>
<evidence type="ECO:0008006" key="11">
    <source>
        <dbReference type="Google" id="ProtNLM"/>
    </source>
</evidence>
<keyword evidence="2 6" id="KW-0812">Transmembrane</keyword>
<dbReference type="Gene3D" id="1.20.1250.20">
    <property type="entry name" value="MFS general substrate transporter like domains"/>
    <property type="match status" value="2"/>
</dbReference>
<organism evidence="9 10">
    <name type="scientific">Lactuca virosa</name>
    <dbReference type="NCBI Taxonomy" id="75947"/>
    <lineage>
        <taxon>Eukaryota</taxon>
        <taxon>Viridiplantae</taxon>
        <taxon>Streptophyta</taxon>
        <taxon>Embryophyta</taxon>
        <taxon>Tracheophyta</taxon>
        <taxon>Spermatophyta</taxon>
        <taxon>Magnoliopsida</taxon>
        <taxon>eudicotyledons</taxon>
        <taxon>Gunneridae</taxon>
        <taxon>Pentapetalae</taxon>
        <taxon>asterids</taxon>
        <taxon>campanulids</taxon>
        <taxon>Asterales</taxon>
        <taxon>Asteraceae</taxon>
        <taxon>Cichorioideae</taxon>
        <taxon>Cichorieae</taxon>
        <taxon>Lactucinae</taxon>
        <taxon>Lactuca</taxon>
    </lineage>
</organism>
<evidence type="ECO:0000313" key="9">
    <source>
        <dbReference type="EMBL" id="CAH1430426.1"/>
    </source>
</evidence>
<proteinExistence type="inferred from homology"/>
<evidence type="ECO:0000256" key="1">
    <source>
        <dbReference type="ARBA" id="ARBA00004141"/>
    </source>
</evidence>
<feature type="transmembrane region" description="Helical" evidence="6">
    <location>
        <begin position="24"/>
        <end position="43"/>
    </location>
</feature>
<dbReference type="InterPro" id="IPR036259">
    <property type="entry name" value="MFS_trans_sf"/>
</dbReference>
<keyword evidence="4 6" id="KW-0472">Membrane</keyword>
<gene>
    <name evidence="9" type="ORF">LVIROSA_LOCUS17202</name>
</gene>
<feature type="transmembrane region" description="Helical" evidence="6">
    <location>
        <begin position="217"/>
        <end position="237"/>
    </location>
</feature>
<dbReference type="PANTHER" id="PTHR21576:SF84">
    <property type="entry name" value="FAMILY PROTEIN, PUTATIVE, EXPRESSED-RELATED"/>
    <property type="match status" value="1"/>
</dbReference>
<accession>A0AAU9MY06</accession>
<dbReference type="AlphaFoldDB" id="A0AAU9MY06"/>
<evidence type="ECO:0000259" key="7">
    <source>
        <dbReference type="Pfam" id="PF06813"/>
    </source>
</evidence>
<feature type="transmembrane region" description="Helical" evidence="6">
    <location>
        <begin position="153"/>
        <end position="173"/>
    </location>
</feature>
<feature type="transmembrane region" description="Helical" evidence="6">
    <location>
        <begin position="413"/>
        <end position="432"/>
    </location>
</feature>
<evidence type="ECO:0000256" key="2">
    <source>
        <dbReference type="ARBA" id="ARBA00022692"/>
    </source>
</evidence>
<dbReference type="SUPFAM" id="SSF103473">
    <property type="entry name" value="MFS general substrate transporter"/>
    <property type="match status" value="1"/>
</dbReference>
<dbReference type="CDD" id="cd17354">
    <property type="entry name" value="MFS_Mch1p_like"/>
    <property type="match status" value="1"/>
</dbReference>
<dbReference type="InterPro" id="IPR056555">
    <property type="entry name" value="NFD4_C"/>
</dbReference>
<sequence length="584" mass="64408">MATAKIGGRPEMVSFTLQILNGRWFMVFASFLIMSAAGATYMFGLYSKEIKQSLGYDQSTLNLLSFFKDLGANVGVLAGLIAEVTPPWFVLSVGSVLNFFGYFMIWLGVTQRISKPTVWQMCLYICIGANSQSFANTGALVTCVKNFPESRGVVLGLLKGYVGLSGAIITQIYDAIYGDDKRSLILLIAWLPAVISVVFVRTIRIMKVVRQSDEIKVFYDLLYISLGLAGFLMIIIIVENRVQFPRSDYYGSATVVVFLLFLPLAVVVREEYKTWKNKRASLNDPSPIKVVTDHIPPSTTIVLPPPPPPPQKQKEETTCFQNVFRPPDRGEDYTILQALFSIDMLILFLATICGVGGTLTAIDNLGQIGESLHYPTRSISTFVSLVSIWNYLGRVVAGFASEILLKKYNFPRPLMLTLTLVLSCIGHLLIAFGVPNSLYFASVIIGFCFGAQWPLLFAIISEIFGLKYYSTLYNFGSVASPIGSYLLNVKVAGNLYDREAERQMRALGLIRKQGEDLTCVGVGCFKTAFLIVTGATVFGALISLILVARTRKFYASDIYKKFREEAARAETEMAVAGEGGTLGK</sequence>
<feature type="transmembrane region" description="Helical" evidence="6">
    <location>
        <begin position="88"/>
        <end position="109"/>
    </location>
</feature>
<dbReference type="Pfam" id="PF06813">
    <property type="entry name" value="Nodulin-like"/>
    <property type="match status" value="1"/>
</dbReference>
<dbReference type="Pfam" id="PF23262">
    <property type="entry name" value="NFD4_C"/>
    <property type="match status" value="1"/>
</dbReference>
<keyword evidence="3 6" id="KW-1133">Transmembrane helix</keyword>
<dbReference type="Proteomes" id="UP001157418">
    <property type="component" value="Unassembled WGS sequence"/>
</dbReference>